<dbReference type="Gene3D" id="1.10.640.10">
    <property type="entry name" value="Haem peroxidase domain superfamily, animal type"/>
    <property type="match status" value="1"/>
</dbReference>
<keyword evidence="1" id="KW-0479">Metal-binding</keyword>
<dbReference type="EMBL" id="MRZV01000053">
    <property type="protein sequence ID" value="PIK60544.1"/>
    <property type="molecule type" value="Genomic_DNA"/>
</dbReference>
<dbReference type="PANTHER" id="PTHR11475:SF143">
    <property type="entry name" value="PUTATIVE-RELATED"/>
    <property type="match status" value="1"/>
</dbReference>
<keyword evidence="2" id="KW-0560">Oxidoreductase</keyword>
<dbReference type="SUPFAM" id="SSF48113">
    <property type="entry name" value="Heme-dependent peroxidases"/>
    <property type="match status" value="1"/>
</dbReference>
<feature type="binding site" description="axial binding residue" evidence="1">
    <location>
        <position position="135"/>
    </location>
    <ligand>
        <name>heme b</name>
        <dbReference type="ChEBI" id="CHEBI:60344"/>
    </ligand>
    <ligandPart>
        <name>Fe</name>
        <dbReference type="ChEBI" id="CHEBI:18248"/>
    </ligandPart>
</feature>
<reference evidence="2 3" key="1">
    <citation type="journal article" date="2017" name="PLoS Biol.">
        <title>The sea cucumber genome provides insights into morphological evolution and visceral regeneration.</title>
        <authorList>
            <person name="Zhang X."/>
            <person name="Sun L."/>
            <person name="Yuan J."/>
            <person name="Sun Y."/>
            <person name="Gao Y."/>
            <person name="Zhang L."/>
            <person name="Li S."/>
            <person name="Dai H."/>
            <person name="Hamel J.F."/>
            <person name="Liu C."/>
            <person name="Yu Y."/>
            <person name="Liu S."/>
            <person name="Lin W."/>
            <person name="Guo K."/>
            <person name="Jin S."/>
            <person name="Xu P."/>
            <person name="Storey K.B."/>
            <person name="Huan P."/>
            <person name="Zhang T."/>
            <person name="Zhou Y."/>
            <person name="Zhang J."/>
            <person name="Lin C."/>
            <person name="Li X."/>
            <person name="Xing L."/>
            <person name="Huo D."/>
            <person name="Sun M."/>
            <person name="Wang L."/>
            <person name="Mercier A."/>
            <person name="Li F."/>
            <person name="Yang H."/>
            <person name="Xiang J."/>
        </authorList>
    </citation>
    <scope>NUCLEOTIDE SEQUENCE [LARGE SCALE GENOMIC DNA]</scope>
    <source>
        <strain evidence="2">Shaxun</strain>
        <tissue evidence="2">Muscle</tissue>
    </source>
</reference>
<keyword evidence="2" id="KW-0575">Peroxidase</keyword>
<dbReference type="GO" id="GO:0020037">
    <property type="term" value="F:heme binding"/>
    <property type="evidence" value="ECO:0007669"/>
    <property type="project" value="InterPro"/>
</dbReference>
<dbReference type="PROSITE" id="PS50292">
    <property type="entry name" value="PEROXIDASE_3"/>
    <property type="match status" value="1"/>
</dbReference>
<sequence length="416" mass="46800">MLNTLPNDVNNAMCAVAVPDQKCALSGDGRTAEQPGLTSLHVMFVREHNRIATDLAKLNPHWLHERLYQETRRIVVAIWQHIVYNEYLPLMLGADHMTNYRLKIDKSSHFRYRYDPTVDPAVTHQFATATFRNGHSQINEAMLRLDQDFNSLATPVPLKLGFFNATWAYDVVSGGLESILLGTLVTPVQKVDNNFAEAVKHQLFANPNQNFGMDLPAINIHRGRDHGILTYNDGRELCGLGRVTTFAQLRGTIPDAVVDRIAATYADPDDIDLFVGSFAETPIPGGLQGPTSSCLVAREFNRVKFGDRFWYENLEGPGAFNKEQLTEIKKSTLARLICDNTYSAKFIQPYVFRLSDSSSKNCIYRSFAEFSQSENFPATDGSLPGFSNKLVRCDNVNAIPRVHLWPWKETNVKTEL</sequence>
<dbReference type="InterPro" id="IPR010255">
    <property type="entry name" value="Haem_peroxidase_sf"/>
</dbReference>
<keyword evidence="1" id="KW-0408">Iron</keyword>
<evidence type="ECO:0000256" key="1">
    <source>
        <dbReference type="PIRSR" id="PIRSR619791-2"/>
    </source>
</evidence>
<dbReference type="PRINTS" id="PR00457">
    <property type="entry name" value="ANPEROXIDASE"/>
</dbReference>
<dbReference type="AlphaFoldDB" id="A0A2G8LJW9"/>
<dbReference type="OrthoDB" id="6505174at2759"/>
<gene>
    <name evidence="2" type="ORF">BSL78_02480</name>
</gene>
<keyword evidence="1" id="KW-0349">Heme</keyword>
<dbReference type="InterPro" id="IPR037120">
    <property type="entry name" value="Haem_peroxidase_sf_animal"/>
</dbReference>
<dbReference type="Proteomes" id="UP000230750">
    <property type="component" value="Unassembled WGS sequence"/>
</dbReference>
<accession>A0A2G8LJW9</accession>
<proteinExistence type="predicted"/>
<organism evidence="2 3">
    <name type="scientific">Stichopus japonicus</name>
    <name type="common">Sea cucumber</name>
    <dbReference type="NCBI Taxonomy" id="307972"/>
    <lineage>
        <taxon>Eukaryota</taxon>
        <taxon>Metazoa</taxon>
        <taxon>Echinodermata</taxon>
        <taxon>Eleutherozoa</taxon>
        <taxon>Echinozoa</taxon>
        <taxon>Holothuroidea</taxon>
        <taxon>Aspidochirotacea</taxon>
        <taxon>Aspidochirotida</taxon>
        <taxon>Stichopodidae</taxon>
        <taxon>Apostichopus</taxon>
    </lineage>
</organism>
<evidence type="ECO:0000313" key="2">
    <source>
        <dbReference type="EMBL" id="PIK60544.1"/>
    </source>
</evidence>
<comment type="caution">
    <text evidence="2">The sequence shown here is derived from an EMBL/GenBank/DDBJ whole genome shotgun (WGS) entry which is preliminary data.</text>
</comment>
<dbReference type="GO" id="GO:0004601">
    <property type="term" value="F:peroxidase activity"/>
    <property type="evidence" value="ECO:0007669"/>
    <property type="project" value="UniProtKB-KW"/>
</dbReference>
<keyword evidence="3" id="KW-1185">Reference proteome</keyword>
<dbReference type="GO" id="GO:0046872">
    <property type="term" value="F:metal ion binding"/>
    <property type="evidence" value="ECO:0007669"/>
    <property type="project" value="UniProtKB-KW"/>
</dbReference>
<dbReference type="STRING" id="307972.A0A2G8LJW9"/>
<dbReference type="GO" id="GO:0006979">
    <property type="term" value="P:response to oxidative stress"/>
    <property type="evidence" value="ECO:0007669"/>
    <property type="project" value="InterPro"/>
</dbReference>
<dbReference type="InterPro" id="IPR019791">
    <property type="entry name" value="Haem_peroxidase_animal"/>
</dbReference>
<dbReference type="PANTHER" id="PTHR11475">
    <property type="entry name" value="OXIDASE/PEROXIDASE"/>
    <property type="match status" value="1"/>
</dbReference>
<protein>
    <submittedName>
        <fullName evidence="2">Ovoperoxidase</fullName>
    </submittedName>
</protein>
<dbReference type="Pfam" id="PF03098">
    <property type="entry name" value="An_peroxidase"/>
    <property type="match status" value="1"/>
</dbReference>
<dbReference type="CDD" id="cd09823">
    <property type="entry name" value="peroxinectin_like"/>
    <property type="match status" value="1"/>
</dbReference>
<name>A0A2G8LJW9_STIJA</name>
<evidence type="ECO:0000313" key="3">
    <source>
        <dbReference type="Proteomes" id="UP000230750"/>
    </source>
</evidence>